<dbReference type="AlphaFoldDB" id="A0A445HBY1"/>
<evidence type="ECO:0000313" key="3">
    <source>
        <dbReference type="Proteomes" id="UP000289340"/>
    </source>
</evidence>
<name>A0A445HBY1_GLYSO</name>
<feature type="compositionally biased region" description="Acidic residues" evidence="1">
    <location>
        <begin position="12"/>
        <end position="21"/>
    </location>
</feature>
<gene>
    <name evidence="2" type="ORF">D0Y65_035867</name>
</gene>
<sequence>MSFFSRGRRDDDTVDDYDEYDPTPYGGGYDIALTYGRPIPPSDETCYPLGASSSDDNFDYDRPQYTSNAEPSAYGDEALA</sequence>
<feature type="region of interest" description="Disordered" evidence="1">
    <location>
        <begin position="1"/>
        <end position="26"/>
    </location>
</feature>
<keyword evidence="3" id="KW-1185">Reference proteome</keyword>
<dbReference type="GO" id="GO:0070300">
    <property type="term" value="F:phosphatidic acid binding"/>
    <property type="evidence" value="ECO:0007669"/>
    <property type="project" value="InterPro"/>
</dbReference>
<dbReference type="EMBL" id="QZWG01000013">
    <property type="protein sequence ID" value="RZB71112.1"/>
    <property type="molecule type" value="Genomic_DNA"/>
</dbReference>
<accession>A0A445HBY1</accession>
<protein>
    <submittedName>
        <fullName evidence="2">Uncharacterized protein</fullName>
    </submittedName>
</protein>
<proteinExistence type="predicted"/>
<evidence type="ECO:0000256" key="1">
    <source>
        <dbReference type="SAM" id="MobiDB-lite"/>
    </source>
</evidence>
<dbReference type="Proteomes" id="UP000289340">
    <property type="component" value="Chromosome 13"/>
</dbReference>
<feature type="region of interest" description="Disordered" evidence="1">
    <location>
        <begin position="40"/>
        <end position="80"/>
    </location>
</feature>
<dbReference type="PANTHER" id="PTHR33971">
    <property type="entry name" value="OS06G0232000 PROTEIN"/>
    <property type="match status" value="1"/>
</dbReference>
<dbReference type="PANTHER" id="PTHR33971:SF1">
    <property type="entry name" value="OS02G0743600 PROTEIN"/>
    <property type="match status" value="1"/>
</dbReference>
<comment type="caution">
    <text evidence="2">The sequence shown here is derived from an EMBL/GenBank/DDBJ whole genome shotgun (WGS) entry which is preliminary data.</text>
</comment>
<dbReference type="InterPro" id="IPR038943">
    <property type="entry name" value="PLDrp1-like"/>
</dbReference>
<reference evidence="2 3" key="1">
    <citation type="submission" date="2018-09" db="EMBL/GenBank/DDBJ databases">
        <title>A high-quality reference genome of wild soybean provides a powerful tool to mine soybean genomes.</title>
        <authorList>
            <person name="Xie M."/>
            <person name="Chung C.Y.L."/>
            <person name="Li M.-W."/>
            <person name="Wong F.-L."/>
            <person name="Chan T.-F."/>
            <person name="Lam H.-M."/>
        </authorList>
    </citation>
    <scope>NUCLEOTIDE SEQUENCE [LARGE SCALE GENOMIC DNA]</scope>
    <source>
        <strain evidence="3">cv. W05</strain>
        <tissue evidence="2">Hypocotyl of etiolated seedlings</tissue>
    </source>
</reference>
<evidence type="ECO:0000313" key="2">
    <source>
        <dbReference type="EMBL" id="RZB71112.1"/>
    </source>
</evidence>
<organism evidence="2 3">
    <name type="scientific">Glycine soja</name>
    <name type="common">Wild soybean</name>
    <dbReference type="NCBI Taxonomy" id="3848"/>
    <lineage>
        <taxon>Eukaryota</taxon>
        <taxon>Viridiplantae</taxon>
        <taxon>Streptophyta</taxon>
        <taxon>Embryophyta</taxon>
        <taxon>Tracheophyta</taxon>
        <taxon>Spermatophyta</taxon>
        <taxon>Magnoliopsida</taxon>
        <taxon>eudicotyledons</taxon>
        <taxon>Gunneridae</taxon>
        <taxon>Pentapetalae</taxon>
        <taxon>rosids</taxon>
        <taxon>fabids</taxon>
        <taxon>Fabales</taxon>
        <taxon>Fabaceae</taxon>
        <taxon>Papilionoideae</taxon>
        <taxon>50 kb inversion clade</taxon>
        <taxon>NPAAA clade</taxon>
        <taxon>indigoferoid/millettioid clade</taxon>
        <taxon>Phaseoleae</taxon>
        <taxon>Glycine</taxon>
        <taxon>Glycine subgen. Soja</taxon>
    </lineage>
</organism>